<protein>
    <submittedName>
        <fullName evidence="3">Invasion protein</fullName>
    </submittedName>
</protein>
<evidence type="ECO:0000256" key="1">
    <source>
        <dbReference type="SAM" id="MobiDB-lite"/>
    </source>
</evidence>
<dbReference type="RefSeq" id="WP_236544389.1">
    <property type="nucleotide sequence ID" value="NZ_LAXJ01000002.1"/>
</dbReference>
<evidence type="ECO:0000313" key="3">
    <source>
        <dbReference type="EMBL" id="KRS14269.1"/>
    </source>
</evidence>
<dbReference type="Gene3D" id="2.60.40.1880">
    <property type="entry name" value="Invasion associated locus B (IalB) protein"/>
    <property type="match status" value="1"/>
</dbReference>
<feature type="region of interest" description="Disordered" evidence="1">
    <location>
        <begin position="24"/>
        <end position="83"/>
    </location>
</feature>
<proteinExistence type="predicted"/>
<feature type="compositionally biased region" description="Low complexity" evidence="1">
    <location>
        <begin position="31"/>
        <end position="40"/>
    </location>
</feature>
<organism evidence="3 4">
    <name type="scientific">Roseovarius atlanticus</name>
    <dbReference type="NCBI Taxonomy" id="1641875"/>
    <lineage>
        <taxon>Bacteria</taxon>
        <taxon>Pseudomonadati</taxon>
        <taxon>Pseudomonadota</taxon>
        <taxon>Alphaproteobacteria</taxon>
        <taxon>Rhodobacterales</taxon>
        <taxon>Roseobacteraceae</taxon>
        <taxon>Roseovarius</taxon>
    </lineage>
</organism>
<dbReference type="Proteomes" id="UP000051295">
    <property type="component" value="Unassembled WGS sequence"/>
</dbReference>
<dbReference type="InterPro" id="IPR038696">
    <property type="entry name" value="IalB_sf"/>
</dbReference>
<evidence type="ECO:0000256" key="2">
    <source>
        <dbReference type="SAM" id="SignalP"/>
    </source>
</evidence>
<dbReference type="Pfam" id="PF06776">
    <property type="entry name" value="IalB"/>
    <property type="match status" value="1"/>
</dbReference>
<dbReference type="PATRIC" id="fig|1641875.4.peg.1202"/>
<feature type="signal peptide" evidence="2">
    <location>
        <begin position="1"/>
        <end position="21"/>
    </location>
</feature>
<name>A0A0T5NZJ8_9RHOB</name>
<dbReference type="EMBL" id="LAXJ01000002">
    <property type="protein sequence ID" value="KRS14269.1"/>
    <property type="molecule type" value="Genomic_DNA"/>
</dbReference>
<accession>A0A0T5NZJ8</accession>
<reference evidence="3 4" key="1">
    <citation type="submission" date="2015-04" db="EMBL/GenBank/DDBJ databases">
        <title>The draft genome sequence of Roseovarius sp.R12b.</title>
        <authorList>
            <person name="Li G."/>
            <person name="Lai Q."/>
            <person name="Shao Z."/>
            <person name="Yan P."/>
        </authorList>
    </citation>
    <scope>NUCLEOTIDE SEQUENCE [LARGE SCALE GENOMIC DNA]</scope>
    <source>
        <strain evidence="3 4">R12B</strain>
    </source>
</reference>
<comment type="caution">
    <text evidence="3">The sequence shown here is derived from an EMBL/GenBank/DDBJ whole genome shotgun (WGS) entry which is preliminary data.</text>
</comment>
<keyword evidence="2" id="KW-0732">Signal</keyword>
<gene>
    <name evidence="3" type="ORF">XM53_00595</name>
</gene>
<feature type="chain" id="PRO_5006664076" evidence="2">
    <location>
        <begin position="22"/>
        <end position="230"/>
    </location>
</feature>
<evidence type="ECO:0000313" key="4">
    <source>
        <dbReference type="Proteomes" id="UP000051295"/>
    </source>
</evidence>
<dbReference type="AlphaFoldDB" id="A0A0T5NZJ8"/>
<dbReference type="STRING" id="1641875.XM53_00595"/>
<sequence>MTRLLHTLPFLVLLGVGSALSAQETEETQDAAEGAAATETETTETETDAQAGADETEEPATEADGQTGAAGGLDLGREEQEDPSYIKETFGDWQLQCFRSEAGEDPCQMYQLLREDGGNPVAEFSLFKLPSDGQAVAGATIAVPLGTLLPQGLKISVDGGKAKNYNYSFCSMGGCFARIGFTQADIAAFQAGANARLTLVPAQAPDQVVEIEASLSGFTAAYNEVSVLEE</sequence>
<dbReference type="InterPro" id="IPR010642">
    <property type="entry name" value="Invasion_prot_B"/>
</dbReference>
<keyword evidence="4" id="KW-1185">Reference proteome</keyword>